<protein>
    <submittedName>
        <fullName evidence="1">Uncharacterized protein</fullName>
    </submittedName>
</protein>
<name>A0A1H0TBG6_9PSEU</name>
<proteinExistence type="predicted"/>
<evidence type="ECO:0000313" key="1">
    <source>
        <dbReference type="EMBL" id="SDP50846.1"/>
    </source>
</evidence>
<dbReference type="AlphaFoldDB" id="A0A1H0TBG6"/>
<organism evidence="1 2">
    <name type="scientific">Actinokineospora alba</name>
    <dbReference type="NCBI Taxonomy" id="504798"/>
    <lineage>
        <taxon>Bacteria</taxon>
        <taxon>Bacillati</taxon>
        <taxon>Actinomycetota</taxon>
        <taxon>Actinomycetes</taxon>
        <taxon>Pseudonocardiales</taxon>
        <taxon>Pseudonocardiaceae</taxon>
        <taxon>Actinokineospora</taxon>
    </lineage>
</organism>
<sequence length="125" mass="13590">MGVSELASEKSVTENTETIALDLDEAGVSVDLPRPAHRGDQVQGVPYRPVEFRDDDLPAALERAASWLRATQDWLGEPVDVIAIHLDYDDGEGSPYYDVKLLCNEEDLAGAPIVLREQAAKAVGD</sequence>
<keyword evidence="2" id="KW-1185">Reference proteome</keyword>
<dbReference type="EMBL" id="FNJB01000009">
    <property type="protein sequence ID" value="SDP50846.1"/>
    <property type="molecule type" value="Genomic_DNA"/>
</dbReference>
<evidence type="ECO:0000313" key="2">
    <source>
        <dbReference type="Proteomes" id="UP000199651"/>
    </source>
</evidence>
<dbReference type="STRING" id="504798.SAMN05421871_11121"/>
<dbReference type="Proteomes" id="UP000199651">
    <property type="component" value="Unassembled WGS sequence"/>
</dbReference>
<gene>
    <name evidence="1" type="ORF">SAMN05192558_109354</name>
</gene>
<accession>A0A1H0TBG6</accession>
<reference evidence="2" key="1">
    <citation type="submission" date="2016-10" db="EMBL/GenBank/DDBJ databases">
        <authorList>
            <person name="Varghese N."/>
            <person name="Submissions S."/>
        </authorList>
    </citation>
    <scope>NUCLEOTIDE SEQUENCE [LARGE SCALE GENOMIC DNA]</scope>
    <source>
        <strain evidence="2">IBRC-M 10655</strain>
    </source>
</reference>